<evidence type="ECO:0000313" key="4">
    <source>
        <dbReference type="RefSeq" id="XP_030981941.1"/>
    </source>
</evidence>
<evidence type="ECO:0000256" key="1">
    <source>
        <dbReference type="SAM" id="MobiDB-lite"/>
    </source>
</evidence>
<dbReference type="GeneID" id="41961545"/>
<gene>
    <name evidence="4" type="ORF">PgNI_06615</name>
</gene>
<sequence>MRVSSIAYVIGLLATATNAAPEGNFESTLAKREEAFHLAARALYDHIEANEHQLGKRASYQIGNGCISRTNSPVGVGAIYKRDAYDEDNYGGGYSGGSGGGGGMGQQGGGGFGGMGQQGGGGFGGMGQQNGGGFSGMGQQGGGFGMGQQGGGFGAGAVQGTQGISKWDAVRRLFRMGKLKTNPQSPKTKSNFLYCIAGTQRHNQLAQTGGQGSHMLHNGVGMNNMNGGNTMGMGNNFGGSGGGMPGGGMSGGGMPGSGMQGGRMGSGNMDSGLYKRGLEGDSAGPSLTGGPSTGGSPPPQAGSPGSPAPRAPQNQPDDHAAAASRRSAIQTQINRSKTRSVPAGPANPNPASVGSNPAGNGITNAYGAQY</sequence>
<protein>
    <submittedName>
        <fullName evidence="4">Uncharacterized protein</fullName>
    </submittedName>
</protein>
<name>A0A6P8B3Z0_PYRGI</name>
<reference evidence="4" key="2">
    <citation type="submission" date="2019-10" db="EMBL/GenBank/DDBJ databases">
        <authorList>
            <consortium name="NCBI Genome Project"/>
        </authorList>
    </citation>
    <scope>NUCLEOTIDE SEQUENCE</scope>
    <source>
        <strain evidence="4">NI907</strain>
    </source>
</reference>
<reference evidence="3 4" key="1">
    <citation type="journal article" date="2019" name="Mol. Biol. Evol.">
        <title>Blast fungal genomes show frequent chromosomal changes, gene gains and losses, and effector gene turnover.</title>
        <authorList>
            <person name="Gomez Luciano L.B."/>
            <person name="Jason Tsai I."/>
            <person name="Chuma I."/>
            <person name="Tosa Y."/>
            <person name="Chen Y.H."/>
            <person name="Li J.Y."/>
            <person name="Li M.Y."/>
            <person name="Jade Lu M.Y."/>
            <person name="Nakayashiki H."/>
            <person name="Li W.H."/>
        </authorList>
    </citation>
    <scope>NUCLEOTIDE SEQUENCE [LARGE SCALE GENOMIC DNA]</scope>
    <source>
        <strain evidence="3 4">NI907</strain>
    </source>
</reference>
<dbReference type="Proteomes" id="UP000515153">
    <property type="component" value="Chromosome I"/>
</dbReference>
<reference evidence="4" key="3">
    <citation type="submission" date="2025-08" db="UniProtKB">
        <authorList>
            <consortium name="RefSeq"/>
        </authorList>
    </citation>
    <scope>IDENTIFICATION</scope>
    <source>
        <strain evidence="4">NI907</strain>
    </source>
</reference>
<feature type="compositionally biased region" description="Polar residues" evidence="1">
    <location>
        <begin position="349"/>
        <end position="363"/>
    </location>
</feature>
<feature type="compositionally biased region" description="Pro residues" evidence="1">
    <location>
        <begin position="296"/>
        <end position="310"/>
    </location>
</feature>
<feature type="signal peptide" evidence="2">
    <location>
        <begin position="1"/>
        <end position="19"/>
    </location>
</feature>
<dbReference type="KEGG" id="pgri:PgNI_06615"/>
<keyword evidence="3" id="KW-1185">Reference proteome</keyword>
<proteinExistence type="predicted"/>
<dbReference type="AlphaFoldDB" id="A0A6P8B3Z0"/>
<evidence type="ECO:0000256" key="2">
    <source>
        <dbReference type="SAM" id="SignalP"/>
    </source>
</evidence>
<dbReference type="RefSeq" id="XP_030981941.1">
    <property type="nucleotide sequence ID" value="XM_031126636.1"/>
</dbReference>
<feature type="region of interest" description="Disordered" evidence="1">
    <location>
        <begin position="101"/>
        <end position="148"/>
    </location>
</feature>
<organism evidence="3 4">
    <name type="scientific">Pyricularia grisea</name>
    <name type="common">Crabgrass-specific blast fungus</name>
    <name type="synonym">Magnaporthe grisea</name>
    <dbReference type="NCBI Taxonomy" id="148305"/>
    <lineage>
        <taxon>Eukaryota</taxon>
        <taxon>Fungi</taxon>
        <taxon>Dikarya</taxon>
        <taxon>Ascomycota</taxon>
        <taxon>Pezizomycotina</taxon>
        <taxon>Sordariomycetes</taxon>
        <taxon>Sordariomycetidae</taxon>
        <taxon>Magnaporthales</taxon>
        <taxon>Pyriculariaceae</taxon>
        <taxon>Pyricularia</taxon>
    </lineage>
</organism>
<keyword evidence="2" id="KW-0732">Signal</keyword>
<feature type="chain" id="PRO_5027968406" evidence="2">
    <location>
        <begin position="20"/>
        <end position="370"/>
    </location>
</feature>
<evidence type="ECO:0000313" key="3">
    <source>
        <dbReference type="Proteomes" id="UP000515153"/>
    </source>
</evidence>
<accession>A0A6P8B3Z0</accession>
<feature type="region of interest" description="Disordered" evidence="1">
    <location>
        <begin position="236"/>
        <end position="370"/>
    </location>
</feature>
<feature type="compositionally biased region" description="Gly residues" evidence="1">
    <location>
        <begin position="236"/>
        <end position="265"/>
    </location>
</feature>